<dbReference type="EMBL" id="JAAAUY010000691">
    <property type="protein sequence ID" value="KAF9327195.1"/>
    <property type="molecule type" value="Genomic_DNA"/>
</dbReference>
<accession>A0A9P5VJC7</accession>
<evidence type="ECO:0000313" key="1">
    <source>
        <dbReference type="EMBL" id="KAF9327195.1"/>
    </source>
</evidence>
<reference evidence="1" key="1">
    <citation type="journal article" date="2020" name="Fungal Divers.">
        <title>Resolving the Mortierellaceae phylogeny through synthesis of multi-gene phylogenetics and phylogenomics.</title>
        <authorList>
            <person name="Vandepol N."/>
            <person name="Liber J."/>
            <person name="Desiro A."/>
            <person name="Na H."/>
            <person name="Kennedy M."/>
            <person name="Barry K."/>
            <person name="Grigoriev I.V."/>
            <person name="Miller A.N."/>
            <person name="O'Donnell K."/>
            <person name="Stajich J.E."/>
            <person name="Bonito G."/>
        </authorList>
    </citation>
    <scope>NUCLEOTIDE SEQUENCE</scope>
    <source>
        <strain evidence="1">NVP1</strain>
    </source>
</reference>
<dbReference type="AlphaFoldDB" id="A0A9P5VJC7"/>
<name>A0A9P5VJC7_9FUNG</name>
<sequence>MGKYLVESSLTELRTSTRLFSLTMAIKEMIYAIPTLRRLWVDTGLDRERIKLLLSVLPETIEDTTFMVDSIYDEQTNVPKVEEGAMPSLPALRMTAFKGCYEYGGNSVLWPLLSACYKLISFETTTTQPFCDESCRAVLANLGIFLERINPLDLRKGDQSVDSEIMTTISLSAGYMKGINLQHCKQTERFTVAAIMDNCEFLEYLNVSGDGYGPQSKIRSQDLQTILCKAPRLMIFITISNKITSGHFDPFLDAEDILGLEWAATSLMEFCRRIVVSRTDQHRQPGQSEHDKLTLDLEHSRAIQRQIYARLTT</sequence>
<keyword evidence="2" id="KW-1185">Reference proteome</keyword>
<comment type="caution">
    <text evidence="1">The sequence shown here is derived from an EMBL/GenBank/DDBJ whole genome shotgun (WGS) entry which is preliminary data.</text>
</comment>
<protein>
    <submittedName>
        <fullName evidence="1">Uncharacterized protein</fullName>
    </submittedName>
</protein>
<evidence type="ECO:0000313" key="2">
    <source>
        <dbReference type="Proteomes" id="UP000696485"/>
    </source>
</evidence>
<dbReference type="Proteomes" id="UP000696485">
    <property type="component" value="Unassembled WGS sequence"/>
</dbReference>
<organism evidence="1 2">
    <name type="scientific">Podila minutissima</name>
    <dbReference type="NCBI Taxonomy" id="64525"/>
    <lineage>
        <taxon>Eukaryota</taxon>
        <taxon>Fungi</taxon>
        <taxon>Fungi incertae sedis</taxon>
        <taxon>Mucoromycota</taxon>
        <taxon>Mortierellomycotina</taxon>
        <taxon>Mortierellomycetes</taxon>
        <taxon>Mortierellales</taxon>
        <taxon>Mortierellaceae</taxon>
        <taxon>Podila</taxon>
    </lineage>
</organism>
<proteinExistence type="predicted"/>
<gene>
    <name evidence="1" type="ORF">BG006_009468</name>
</gene>